<proteinExistence type="predicted"/>
<gene>
    <name evidence="1" type="ORF">UFOPK3167_01204</name>
</gene>
<accession>A0A6J7AIH8</accession>
<organism evidence="1">
    <name type="scientific">freshwater metagenome</name>
    <dbReference type="NCBI Taxonomy" id="449393"/>
    <lineage>
        <taxon>unclassified sequences</taxon>
        <taxon>metagenomes</taxon>
        <taxon>ecological metagenomes</taxon>
    </lineage>
</organism>
<name>A0A6J7AIH8_9ZZZZ</name>
<protein>
    <submittedName>
        <fullName evidence="1">Unannotated protein</fullName>
    </submittedName>
</protein>
<dbReference type="AlphaFoldDB" id="A0A6J7AIH8"/>
<sequence>MTEKRNVRLTSASRTKASATKLIRHGEIALCSSAPSQIAPPIATARKSLRREVCF</sequence>
<dbReference type="EMBL" id="CAFABF010000087">
    <property type="protein sequence ID" value="CAB4832771.1"/>
    <property type="molecule type" value="Genomic_DNA"/>
</dbReference>
<reference evidence="1" key="1">
    <citation type="submission" date="2020-05" db="EMBL/GenBank/DDBJ databases">
        <authorList>
            <person name="Chiriac C."/>
            <person name="Salcher M."/>
            <person name="Ghai R."/>
            <person name="Kavagutti S V."/>
        </authorList>
    </citation>
    <scope>NUCLEOTIDE SEQUENCE</scope>
</reference>
<evidence type="ECO:0000313" key="1">
    <source>
        <dbReference type="EMBL" id="CAB4832771.1"/>
    </source>
</evidence>